<accession>A0AAE0IFZ3</accession>
<gene>
    <name evidence="1" type="ORF">B0T19DRAFT_402299</name>
</gene>
<evidence type="ECO:0000313" key="1">
    <source>
        <dbReference type="EMBL" id="KAK3324042.1"/>
    </source>
</evidence>
<name>A0AAE0IFZ3_9PEZI</name>
<reference evidence="1" key="1">
    <citation type="journal article" date="2023" name="Mol. Phylogenet. Evol.">
        <title>Genome-scale phylogeny and comparative genomics of the fungal order Sordariales.</title>
        <authorList>
            <person name="Hensen N."/>
            <person name="Bonometti L."/>
            <person name="Westerberg I."/>
            <person name="Brannstrom I.O."/>
            <person name="Guillou S."/>
            <person name="Cros-Aarteil S."/>
            <person name="Calhoun S."/>
            <person name="Haridas S."/>
            <person name="Kuo A."/>
            <person name="Mondo S."/>
            <person name="Pangilinan J."/>
            <person name="Riley R."/>
            <person name="LaButti K."/>
            <person name="Andreopoulos B."/>
            <person name="Lipzen A."/>
            <person name="Chen C."/>
            <person name="Yan M."/>
            <person name="Daum C."/>
            <person name="Ng V."/>
            <person name="Clum A."/>
            <person name="Steindorff A."/>
            <person name="Ohm R.A."/>
            <person name="Martin F."/>
            <person name="Silar P."/>
            <person name="Natvig D.O."/>
            <person name="Lalanne C."/>
            <person name="Gautier V."/>
            <person name="Ament-Velasquez S.L."/>
            <person name="Kruys A."/>
            <person name="Hutchinson M.I."/>
            <person name="Powell A.J."/>
            <person name="Barry K."/>
            <person name="Miller A.N."/>
            <person name="Grigoriev I.V."/>
            <person name="Debuchy R."/>
            <person name="Gladieux P."/>
            <person name="Hiltunen Thoren M."/>
            <person name="Johannesson H."/>
        </authorList>
    </citation>
    <scope>NUCLEOTIDE SEQUENCE</scope>
    <source>
        <strain evidence="1">SMH4131-1</strain>
    </source>
</reference>
<dbReference type="Proteomes" id="UP001286456">
    <property type="component" value="Unassembled WGS sequence"/>
</dbReference>
<protein>
    <submittedName>
        <fullName evidence="1">Uncharacterized protein</fullName>
    </submittedName>
</protein>
<organism evidence="1 2">
    <name type="scientific">Cercophora scortea</name>
    <dbReference type="NCBI Taxonomy" id="314031"/>
    <lineage>
        <taxon>Eukaryota</taxon>
        <taxon>Fungi</taxon>
        <taxon>Dikarya</taxon>
        <taxon>Ascomycota</taxon>
        <taxon>Pezizomycotina</taxon>
        <taxon>Sordariomycetes</taxon>
        <taxon>Sordariomycetidae</taxon>
        <taxon>Sordariales</taxon>
        <taxon>Lasiosphaeriaceae</taxon>
        <taxon>Cercophora</taxon>
    </lineage>
</organism>
<evidence type="ECO:0000313" key="2">
    <source>
        <dbReference type="Proteomes" id="UP001286456"/>
    </source>
</evidence>
<dbReference type="EMBL" id="JAUEPO010000004">
    <property type="protein sequence ID" value="KAK3324042.1"/>
    <property type="molecule type" value="Genomic_DNA"/>
</dbReference>
<proteinExistence type="predicted"/>
<sequence>MAGAATALETHNVPYNLAIFDINVDQAPTAARRCLELVRNSHVDLQDLIRLRASSLHLLTGAHPAALQRVDAIIQIASNSLVEVCQLVEKLRPETENGKTTLMGRLGWKLVDSRKFKSLEPHILQQQNSVLAELSYLRQLILMRQPPMEGSNAGGGDAAERAMADEILSGRHLEIIPRSPTDWDKVYVVGDTRQEANKIRIERRPVTAQVPMMGGARTVASAQRPAVVWDNIGLLDEMFGGGTSVNPPSAMSTAAVNDQAPLSKQVKLYAFGFLPVLERIQAEPLESEYQHGRA</sequence>
<keyword evidence="2" id="KW-1185">Reference proteome</keyword>
<reference evidence="1" key="2">
    <citation type="submission" date="2023-06" db="EMBL/GenBank/DDBJ databases">
        <authorList>
            <consortium name="Lawrence Berkeley National Laboratory"/>
            <person name="Haridas S."/>
            <person name="Hensen N."/>
            <person name="Bonometti L."/>
            <person name="Westerberg I."/>
            <person name="Brannstrom I.O."/>
            <person name="Guillou S."/>
            <person name="Cros-Aarteil S."/>
            <person name="Calhoun S."/>
            <person name="Kuo A."/>
            <person name="Mondo S."/>
            <person name="Pangilinan J."/>
            <person name="Riley R."/>
            <person name="Labutti K."/>
            <person name="Andreopoulos B."/>
            <person name="Lipzen A."/>
            <person name="Chen C."/>
            <person name="Yanf M."/>
            <person name="Daum C."/>
            <person name="Ng V."/>
            <person name="Clum A."/>
            <person name="Steindorff A."/>
            <person name="Ohm R."/>
            <person name="Martin F."/>
            <person name="Silar P."/>
            <person name="Natvig D."/>
            <person name="Lalanne C."/>
            <person name="Gautier V."/>
            <person name="Ament-Velasquez S.L."/>
            <person name="Kruys A."/>
            <person name="Hutchinson M.I."/>
            <person name="Powell A.J."/>
            <person name="Barry K."/>
            <person name="Miller A.N."/>
            <person name="Grigoriev I.V."/>
            <person name="Debuchy R."/>
            <person name="Gladieux P."/>
            <person name="Thoren M.H."/>
            <person name="Johannesson H."/>
        </authorList>
    </citation>
    <scope>NUCLEOTIDE SEQUENCE</scope>
    <source>
        <strain evidence="1">SMH4131-1</strain>
    </source>
</reference>
<dbReference type="AlphaFoldDB" id="A0AAE0IFZ3"/>
<comment type="caution">
    <text evidence="1">The sequence shown here is derived from an EMBL/GenBank/DDBJ whole genome shotgun (WGS) entry which is preliminary data.</text>
</comment>